<feature type="transmembrane region" description="Helical" evidence="1">
    <location>
        <begin position="111"/>
        <end position="133"/>
    </location>
</feature>
<feature type="transmembrane region" description="Helical" evidence="1">
    <location>
        <begin position="71"/>
        <end position="91"/>
    </location>
</feature>
<feature type="transmembrane region" description="Helical" evidence="1">
    <location>
        <begin position="31"/>
        <end position="50"/>
    </location>
</feature>
<keyword evidence="1" id="KW-1133">Transmembrane helix</keyword>
<keyword evidence="1" id="KW-0472">Membrane</keyword>
<protein>
    <recommendedName>
        <fullName evidence="3">Lipoprotein</fullName>
    </recommendedName>
</protein>
<evidence type="ECO:0000313" key="2">
    <source>
        <dbReference type="EMBL" id="WZO33538.1"/>
    </source>
</evidence>
<name>A0AAU6S9L4_9MICO</name>
<gene>
    <name evidence="2" type="ORF">MRBLWS13_001165</name>
</gene>
<dbReference type="AlphaFoldDB" id="A0AAU6S9L4"/>
<evidence type="ECO:0008006" key="3">
    <source>
        <dbReference type="Google" id="ProtNLM"/>
    </source>
</evidence>
<reference evidence="2" key="1">
    <citation type="submission" date="2024-04" db="EMBL/GenBank/DDBJ databases">
        <authorList>
            <person name="Roder T."/>
            <person name="Oberhansli S."/>
            <person name="Kreuzer M."/>
        </authorList>
    </citation>
    <scope>NUCLEOTIDE SEQUENCE</scope>
    <source>
        <strain evidence="2">LWS13-1.2</strain>
    </source>
</reference>
<feature type="transmembrane region" description="Helical" evidence="1">
    <location>
        <begin position="7"/>
        <end position="25"/>
    </location>
</feature>
<accession>A0AAU6S9L4</accession>
<organism evidence="2">
    <name type="scientific">Microbacterium sp. LWS13-1.2</name>
    <dbReference type="NCBI Taxonomy" id="3135264"/>
    <lineage>
        <taxon>Bacteria</taxon>
        <taxon>Bacillati</taxon>
        <taxon>Actinomycetota</taxon>
        <taxon>Actinomycetes</taxon>
        <taxon>Micrococcales</taxon>
        <taxon>Microbacteriaceae</taxon>
        <taxon>Microbacterium</taxon>
    </lineage>
</organism>
<dbReference type="EMBL" id="CP151632">
    <property type="protein sequence ID" value="WZO33538.1"/>
    <property type="molecule type" value="Genomic_DNA"/>
</dbReference>
<keyword evidence="1" id="KW-0812">Transmembrane</keyword>
<evidence type="ECO:0000256" key="1">
    <source>
        <dbReference type="SAM" id="Phobius"/>
    </source>
</evidence>
<sequence length="142" mass="15081">MRFARVAVIAAGIGLAGYGVVLLITALSPSLLLALAVWLAAVVVVHDAILAPAMSALRARWWRDAGDRAQVVSAVGQIAFVTGAVLSLFVLPEIWVQGRGSANPTILVGDYALRLVIVWAAVALVVLVTWRICRRRSATERG</sequence>
<dbReference type="RefSeq" id="WP_349428082.1">
    <property type="nucleotide sequence ID" value="NZ_CP151632.1"/>
</dbReference>
<proteinExistence type="predicted"/>